<keyword evidence="6" id="KW-1185">Reference proteome</keyword>
<dbReference type="GO" id="GO:0043565">
    <property type="term" value="F:sequence-specific DNA binding"/>
    <property type="evidence" value="ECO:0007669"/>
    <property type="project" value="InterPro"/>
</dbReference>
<proteinExistence type="predicted"/>
<organism evidence="5 6">
    <name type="scientific">Pedobacter rhizosphaerae</name>
    <dbReference type="NCBI Taxonomy" id="390241"/>
    <lineage>
        <taxon>Bacteria</taxon>
        <taxon>Pseudomonadati</taxon>
        <taxon>Bacteroidota</taxon>
        <taxon>Sphingobacteriia</taxon>
        <taxon>Sphingobacteriales</taxon>
        <taxon>Sphingobacteriaceae</taxon>
        <taxon>Pedobacter</taxon>
    </lineage>
</organism>
<keyword evidence="1" id="KW-0805">Transcription regulation</keyword>
<dbReference type="InterPro" id="IPR020449">
    <property type="entry name" value="Tscrpt_reg_AraC-type_HTH"/>
</dbReference>
<protein>
    <submittedName>
        <fullName evidence="5">AraC-type DNA-binding protein</fullName>
    </submittedName>
</protein>
<keyword evidence="3" id="KW-0804">Transcription</keyword>
<dbReference type="GO" id="GO:0003700">
    <property type="term" value="F:DNA-binding transcription factor activity"/>
    <property type="evidence" value="ECO:0007669"/>
    <property type="project" value="InterPro"/>
</dbReference>
<dbReference type="InterPro" id="IPR018060">
    <property type="entry name" value="HTH_AraC"/>
</dbReference>
<dbReference type="PANTHER" id="PTHR43280">
    <property type="entry name" value="ARAC-FAMILY TRANSCRIPTIONAL REGULATOR"/>
    <property type="match status" value="1"/>
</dbReference>
<dbReference type="SUPFAM" id="SSF46689">
    <property type="entry name" value="Homeodomain-like"/>
    <property type="match status" value="1"/>
</dbReference>
<dbReference type="PROSITE" id="PS01124">
    <property type="entry name" value="HTH_ARAC_FAMILY_2"/>
    <property type="match status" value="1"/>
</dbReference>
<keyword evidence="2 5" id="KW-0238">DNA-binding</keyword>
<evidence type="ECO:0000256" key="1">
    <source>
        <dbReference type="ARBA" id="ARBA00023015"/>
    </source>
</evidence>
<dbReference type="Pfam" id="PF12833">
    <property type="entry name" value="HTH_18"/>
    <property type="match status" value="1"/>
</dbReference>
<evidence type="ECO:0000313" key="5">
    <source>
        <dbReference type="EMBL" id="SER88207.1"/>
    </source>
</evidence>
<accession>A0A1H9STL0</accession>
<dbReference type="Proteomes" id="UP000199572">
    <property type="component" value="Unassembled WGS sequence"/>
</dbReference>
<feature type="domain" description="HTH araC/xylS-type" evidence="4">
    <location>
        <begin position="187"/>
        <end position="285"/>
    </location>
</feature>
<dbReference type="SMART" id="SM00342">
    <property type="entry name" value="HTH_ARAC"/>
    <property type="match status" value="1"/>
</dbReference>
<reference evidence="5 6" key="1">
    <citation type="submission" date="2016-10" db="EMBL/GenBank/DDBJ databases">
        <authorList>
            <person name="de Groot N.N."/>
        </authorList>
    </citation>
    <scope>NUCLEOTIDE SEQUENCE [LARGE SCALE GENOMIC DNA]</scope>
    <source>
        <strain evidence="5 6">DSM 18610</strain>
    </source>
</reference>
<dbReference type="RefSeq" id="WP_090885885.1">
    <property type="nucleotide sequence ID" value="NZ_FOGG01000019.1"/>
</dbReference>
<dbReference type="OrthoDB" id="2585681at2"/>
<dbReference type="PRINTS" id="PR00032">
    <property type="entry name" value="HTHARAC"/>
</dbReference>
<dbReference type="AlphaFoldDB" id="A0A1H9STL0"/>
<name>A0A1H9STL0_9SPHI</name>
<evidence type="ECO:0000259" key="4">
    <source>
        <dbReference type="PROSITE" id="PS01124"/>
    </source>
</evidence>
<gene>
    <name evidence="5" type="ORF">SAMN04488023_11979</name>
</gene>
<evidence type="ECO:0000313" key="6">
    <source>
        <dbReference type="Proteomes" id="UP000199572"/>
    </source>
</evidence>
<dbReference type="EMBL" id="FOGG01000019">
    <property type="protein sequence ID" value="SER88207.1"/>
    <property type="molecule type" value="Genomic_DNA"/>
</dbReference>
<dbReference type="PANTHER" id="PTHR43280:SF32">
    <property type="entry name" value="TRANSCRIPTIONAL REGULATORY PROTEIN"/>
    <property type="match status" value="1"/>
</dbReference>
<sequence length="287" mass="33981">MQTKELTVCNIGLFVEEPKHFWMGELNGLLQKFPSLEYPHKQEFYMLLFIEHAMGELIIDDQKIRLDDAKVIIIKPRCVSSIDINRQAKGTMICFTEDFFSLRYNNNILHEFTFLQSGSKPYIRLCDEQHVHFEVLNTLLLEEFTVQKKGTEKVLRSFLNIIMCELERIFRPFEVEKVRSLRQDKIHQFEALIERYYAIKKMPSGYAELLHISPNYLNKICREETGQTAGDLIRRRITIEAQRFLHHTNLSVNEIANKLGFENLSYFITFFKKQTGDTPEQFRKENN</sequence>
<dbReference type="STRING" id="390241.SAMN04488023_11979"/>
<evidence type="ECO:0000256" key="2">
    <source>
        <dbReference type="ARBA" id="ARBA00023125"/>
    </source>
</evidence>
<dbReference type="Gene3D" id="1.10.10.60">
    <property type="entry name" value="Homeodomain-like"/>
    <property type="match status" value="1"/>
</dbReference>
<dbReference type="InterPro" id="IPR009057">
    <property type="entry name" value="Homeodomain-like_sf"/>
</dbReference>
<evidence type="ECO:0000256" key="3">
    <source>
        <dbReference type="ARBA" id="ARBA00023163"/>
    </source>
</evidence>